<accession>A0A8X7CPB9</accession>
<evidence type="ECO:0000313" key="2">
    <source>
        <dbReference type="Proteomes" id="UP000886998"/>
    </source>
</evidence>
<keyword evidence="2" id="KW-1185">Reference proteome</keyword>
<dbReference type="AlphaFoldDB" id="A0A8X7CPB9"/>
<gene>
    <name evidence="1" type="ORF">TNIN_47421</name>
</gene>
<sequence length="129" mass="14423">MCRISQDYSLSPKSRVFIPSTRHLHRGKSLWGGQCSQQCGNNDTPDPKPTMAIKFYWRILGKPFSSLGSSIATLDGPFWFVCPAKNFFVGIIRDKKFKPPVAACKVAEQCRQPPLNFVSDGDPPSRDFA</sequence>
<name>A0A8X7CPB9_9ARAC</name>
<proteinExistence type="predicted"/>
<organism evidence="1 2">
    <name type="scientific">Trichonephila inaurata madagascariensis</name>
    <dbReference type="NCBI Taxonomy" id="2747483"/>
    <lineage>
        <taxon>Eukaryota</taxon>
        <taxon>Metazoa</taxon>
        <taxon>Ecdysozoa</taxon>
        <taxon>Arthropoda</taxon>
        <taxon>Chelicerata</taxon>
        <taxon>Arachnida</taxon>
        <taxon>Araneae</taxon>
        <taxon>Araneomorphae</taxon>
        <taxon>Entelegynae</taxon>
        <taxon>Araneoidea</taxon>
        <taxon>Nephilidae</taxon>
        <taxon>Trichonephila</taxon>
        <taxon>Trichonephila inaurata</taxon>
    </lineage>
</organism>
<protein>
    <submittedName>
        <fullName evidence="1">Uncharacterized protein</fullName>
    </submittedName>
</protein>
<dbReference type="EMBL" id="BMAV01021393">
    <property type="protein sequence ID" value="GFY75441.1"/>
    <property type="molecule type" value="Genomic_DNA"/>
</dbReference>
<evidence type="ECO:0000313" key="1">
    <source>
        <dbReference type="EMBL" id="GFY75441.1"/>
    </source>
</evidence>
<comment type="caution">
    <text evidence="1">The sequence shown here is derived from an EMBL/GenBank/DDBJ whole genome shotgun (WGS) entry which is preliminary data.</text>
</comment>
<reference evidence="1" key="1">
    <citation type="submission" date="2020-08" db="EMBL/GenBank/DDBJ databases">
        <title>Multicomponent nature underlies the extraordinary mechanical properties of spider dragline silk.</title>
        <authorList>
            <person name="Kono N."/>
            <person name="Nakamura H."/>
            <person name="Mori M."/>
            <person name="Yoshida Y."/>
            <person name="Ohtoshi R."/>
            <person name="Malay A.D."/>
            <person name="Moran D.A.P."/>
            <person name="Tomita M."/>
            <person name="Numata K."/>
            <person name="Arakawa K."/>
        </authorList>
    </citation>
    <scope>NUCLEOTIDE SEQUENCE</scope>
</reference>
<dbReference type="Proteomes" id="UP000886998">
    <property type="component" value="Unassembled WGS sequence"/>
</dbReference>